<organism evidence="1 2">
    <name type="scientific">Cellvibrio fibrivorans</name>
    <dbReference type="NCBI Taxonomy" id="126350"/>
    <lineage>
        <taxon>Bacteria</taxon>
        <taxon>Pseudomonadati</taxon>
        <taxon>Pseudomonadota</taxon>
        <taxon>Gammaproteobacteria</taxon>
        <taxon>Cellvibrionales</taxon>
        <taxon>Cellvibrionaceae</taxon>
        <taxon>Cellvibrio</taxon>
    </lineage>
</organism>
<dbReference type="Gene3D" id="3.40.50.300">
    <property type="entry name" value="P-loop containing nucleotide triphosphate hydrolases"/>
    <property type="match status" value="1"/>
</dbReference>
<reference evidence="1 2" key="1">
    <citation type="submission" date="2023-07" db="EMBL/GenBank/DDBJ databases">
        <title>Sorghum-associated microbial communities from plants grown in Nebraska, USA.</title>
        <authorList>
            <person name="Schachtman D."/>
        </authorList>
    </citation>
    <scope>NUCLEOTIDE SEQUENCE [LARGE SCALE GENOMIC DNA]</scope>
    <source>
        <strain evidence="1 2">BE190</strain>
    </source>
</reference>
<dbReference type="SUPFAM" id="SSF52540">
    <property type="entry name" value="P-loop containing nucleoside triphosphate hydrolases"/>
    <property type="match status" value="1"/>
</dbReference>
<sequence length="228" mass="25569">MSNVHFIGGEKGGVGKSMTARLLAQYLIDAEKPFIGLDSDQSHGTFSRFYSEFASPLIVDDYDSLDQLIILAQENPGSDLIVDLAAQTSTRLGKWIDESDALALLQELGSQVFLWHVMDDGADSVNLLNGLLNRYPQDFIKIVVVNNLGRGECFEHFEQSTTYQKAKDRNAIFITLAKLQPQLAARIDFANTSFWAAANNTDVMNIIERSRVRVWLKNNYAQFDKLSQ</sequence>
<keyword evidence="2" id="KW-1185">Reference proteome</keyword>
<gene>
    <name evidence="1" type="ORF">J2X05_003558</name>
</gene>
<proteinExistence type="predicted"/>
<evidence type="ECO:0008006" key="3">
    <source>
        <dbReference type="Google" id="ProtNLM"/>
    </source>
</evidence>
<comment type="caution">
    <text evidence="1">The sequence shown here is derived from an EMBL/GenBank/DDBJ whole genome shotgun (WGS) entry which is preliminary data.</text>
</comment>
<evidence type="ECO:0000313" key="1">
    <source>
        <dbReference type="EMBL" id="MDR7091523.1"/>
    </source>
</evidence>
<name>A0ABU1V2E6_9GAMM</name>
<dbReference type="RefSeq" id="WP_310074926.1">
    <property type="nucleotide sequence ID" value="NZ_JAVDVX010000007.1"/>
</dbReference>
<accession>A0ABU1V2E6</accession>
<protein>
    <recommendedName>
        <fullName evidence="3">Mobilization protein</fullName>
    </recommendedName>
</protein>
<dbReference type="EMBL" id="JAVDVX010000007">
    <property type="protein sequence ID" value="MDR7091523.1"/>
    <property type="molecule type" value="Genomic_DNA"/>
</dbReference>
<dbReference type="Proteomes" id="UP001253595">
    <property type="component" value="Unassembled WGS sequence"/>
</dbReference>
<dbReference type="InterPro" id="IPR027417">
    <property type="entry name" value="P-loop_NTPase"/>
</dbReference>
<evidence type="ECO:0000313" key="2">
    <source>
        <dbReference type="Proteomes" id="UP001253595"/>
    </source>
</evidence>